<dbReference type="Pfam" id="PF17136">
    <property type="entry name" value="ribosomal_L24"/>
    <property type="match status" value="1"/>
</dbReference>
<comment type="subunit">
    <text evidence="5">Part of the 50S ribosomal subunit.</text>
</comment>
<dbReference type="InterPro" id="IPR003256">
    <property type="entry name" value="Ribosomal_uL24"/>
</dbReference>
<reference evidence="7 8" key="1">
    <citation type="submission" date="2019-02" db="EMBL/GenBank/DDBJ databases">
        <title>Deep-cultivation of Planctomycetes and their phenomic and genomic characterization uncovers novel biology.</title>
        <authorList>
            <person name="Wiegand S."/>
            <person name="Jogler M."/>
            <person name="Boedeker C."/>
            <person name="Pinto D."/>
            <person name="Vollmers J."/>
            <person name="Rivas-Marin E."/>
            <person name="Kohn T."/>
            <person name="Peeters S.H."/>
            <person name="Heuer A."/>
            <person name="Rast P."/>
            <person name="Oberbeckmann S."/>
            <person name="Bunk B."/>
            <person name="Jeske O."/>
            <person name="Meyerdierks A."/>
            <person name="Storesund J.E."/>
            <person name="Kallscheuer N."/>
            <person name="Luecker S."/>
            <person name="Lage O.M."/>
            <person name="Pohl T."/>
            <person name="Merkel B.J."/>
            <person name="Hornburger P."/>
            <person name="Mueller R.-W."/>
            <person name="Bruemmer F."/>
            <person name="Labrenz M."/>
            <person name="Spormann A.M."/>
            <person name="Op den Camp H."/>
            <person name="Overmann J."/>
            <person name="Amann R."/>
            <person name="Jetten M.S.M."/>
            <person name="Mascher T."/>
            <person name="Medema M.H."/>
            <person name="Devos D.P."/>
            <person name="Kaster A.-K."/>
            <person name="Ovreas L."/>
            <person name="Rohde M."/>
            <person name="Galperin M.Y."/>
            <person name="Jogler C."/>
        </authorList>
    </citation>
    <scope>NUCLEOTIDE SEQUENCE [LARGE SCALE GENOMIC DNA]</scope>
    <source>
        <strain evidence="7 8">Pan189</strain>
    </source>
</reference>
<dbReference type="InterPro" id="IPR008991">
    <property type="entry name" value="Translation_prot_SH3-like_sf"/>
</dbReference>
<evidence type="ECO:0000256" key="3">
    <source>
        <dbReference type="ARBA" id="ARBA00023274"/>
    </source>
</evidence>
<sequence>MKIRKGDPVVVVGGAHQTSDPHDVVSVEEDGRRIVVEGINRAYKHVKRGHPKSPQGGRLQIELPIDASNVMYYCPTCSKPTRLGYRYTDDGAKERYCRHKECLASAGTVSPPKSRYAKTS</sequence>
<feature type="domain" description="Large ribosomal subunit protein uL24 C-terminal" evidence="6">
    <location>
        <begin position="40"/>
        <end position="99"/>
    </location>
</feature>
<dbReference type="InterPro" id="IPR014722">
    <property type="entry name" value="Rib_uL2_dom2"/>
</dbReference>
<dbReference type="GO" id="GO:0005840">
    <property type="term" value="C:ribosome"/>
    <property type="evidence" value="ECO:0007669"/>
    <property type="project" value="UniProtKB-KW"/>
</dbReference>
<dbReference type="EMBL" id="CP036268">
    <property type="protein sequence ID" value="QDT37513.1"/>
    <property type="molecule type" value="Genomic_DNA"/>
</dbReference>
<dbReference type="NCBIfam" id="TIGR01079">
    <property type="entry name" value="rplX_bact"/>
    <property type="match status" value="1"/>
</dbReference>
<dbReference type="Proteomes" id="UP000317318">
    <property type="component" value="Chromosome"/>
</dbReference>
<dbReference type="GO" id="GO:0003735">
    <property type="term" value="F:structural constituent of ribosome"/>
    <property type="evidence" value="ECO:0007669"/>
    <property type="project" value="InterPro"/>
</dbReference>
<evidence type="ECO:0000313" key="8">
    <source>
        <dbReference type="Proteomes" id="UP000317318"/>
    </source>
</evidence>
<organism evidence="7 8">
    <name type="scientific">Stratiformator vulcanicus</name>
    <dbReference type="NCBI Taxonomy" id="2527980"/>
    <lineage>
        <taxon>Bacteria</taxon>
        <taxon>Pseudomonadati</taxon>
        <taxon>Planctomycetota</taxon>
        <taxon>Planctomycetia</taxon>
        <taxon>Planctomycetales</taxon>
        <taxon>Planctomycetaceae</taxon>
        <taxon>Stratiformator</taxon>
    </lineage>
</organism>
<dbReference type="PANTHER" id="PTHR12903">
    <property type="entry name" value="MITOCHONDRIAL RIBOSOMAL PROTEIN L24"/>
    <property type="match status" value="1"/>
</dbReference>
<protein>
    <recommendedName>
        <fullName evidence="4 5">Large ribosomal subunit protein uL24</fullName>
    </recommendedName>
</protein>
<evidence type="ECO:0000256" key="1">
    <source>
        <dbReference type="ARBA" id="ARBA00010618"/>
    </source>
</evidence>
<comment type="similarity">
    <text evidence="1 5">Belongs to the universal ribosomal protein uL24 family.</text>
</comment>
<evidence type="ECO:0000256" key="2">
    <source>
        <dbReference type="ARBA" id="ARBA00022980"/>
    </source>
</evidence>
<keyword evidence="3 5" id="KW-0687">Ribonucleoprotein</keyword>
<dbReference type="GO" id="GO:0006412">
    <property type="term" value="P:translation"/>
    <property type="evidence" value="ECO:0007669"/>
    <property type="project" value="UniProtKB-UniRule"/>
</dbReference>
<dbReference type="HAMAP" id="MF_01326_B">
    <property type="entry name" value="Ribosomal_uL24_B"/>
    <property type="match status" value="1"/>
</dbReference>
<dbReference type="AlphaFoldDB" id="A0A517R0Z1"/>
<dbReference type="SUPFAM" id="SSF50104">
    <property type="entry name" value="Translation proteins SH3-like domain"/>
    <property type="match status" value="1"/>
</dbReference>
<dbReference type="RefSeq" id="WP_145363622.1">
    <property type="nucleotide sequence ID" value="NZ_CP036268.1"/>
</dbReference>
<dbReference type="GO" id="GO:1990904">
    <property type="term" value="C:ribonucleoprotein complex"/>
    <property type="evidence" value="ECO:0007669"/>
    <property type="project" value="UniProtKB-KW"/>
</dbReference>
<evidence type="ECO:0000259" key="6">
    <source>
        <dbReference type="Pfam" id="PF17136"/>
    </source>
</evidence>
<keyword evidence="2 5" id="KW-0689">Ribosomal protein</keyword>
<comment type="function">
    <text evidence="5">One of the proteins that surrounds the polypeptide exit tunnel on the outside of the subunit.</text>
</comment>
<dbReference type="InterPro" id="IPR057264">
    <property type="entry name" value="Ribosomal_uL24_C"/>
</dbReference>
<keyword evidence="5" id="KW-0699">rRNA-binding</keyword>
<evidence type="ECO:0000313" key="7">
    <source>
        <dbReference type="EMBL" id="QDT37513.1"/>
    </source>
</evidence>
<dbReference type="GO" id="GO:0019843">
    <property type="term" value="F:rRNA binding"/>
    <property type="evidence" value="ECO:0007669"/>
    <property type="project" value="UniProtKB-UniRule"/>
</dbReference>
<comment type="function">
    <text evidence="5">One of two assembly initiator proteins, it binds directly to the 5'-end of the 23S rRNA, where it nucleates assembly of the 50S subunit.</text>
</comment>
<accession>A0A517R0Z1</accession>
<keyword evidence="8" id="KW-1185">Reference proteome</keyword>
<name>A0A517R0Z1_9PLAN</name>
<dbReference type="InterPro" id="IPR041988">
    <property type="entry name" value="Ribosomal_uL24_KOW"/>
</dbReference>
<dbReference type="Gene3D" id="2.30.30.30">
    <property type="match status" value="1"/>
</dbReference>
<dbReference type="KEGG" id="svp:Pan189_18930"/>
<keyword evidence="5" id="KW-0694">RNA-binding</keyword>
<evidence type="ECO:0000256" key="4">
    <source>
        <dbReference type="ARBA" id="ARBA00035206"/>
    </source>
</evidence>
<proteinExistence type="inferred from homology"/>
<gene>
    <name evidence="5 7" type="primary">rplX</name>
    <name evidence="7" type="ORF">Pan189_18930</name>
</gene>
<dbReference type="CDD" id="cd06089">
    <property type="entry name" value="KOW_RPL26"/>
    <property type="match status" value="1"/>
</dbReference>
<evidence type="ECO:0000256" key="5">
    <source>
        <dbReference type="HAMAP-Rule" id="MF_01326"/>
    </source>
</evidence>
<dbReference type="OrthoDB" id="9807419at2"/>